<dbReference type="InterPro" id="IPR041408">
    <property type="entry name" value="Hcp_Tssd"/>
</dbReference>
<reference evidence="2 3" key="1">
    <citation type="submission" date="2015-07" db="EMBL/GenBank/DDBJ databases">
        <title>Complete genome sequence of Prevotella intermedia strain 17-2.</title>
        <authorList>
            <person name="Nambu T."/>
        </authorList>
    </citation>
    <scope>NUCLEOTIDE SEQUENCE [LARGE SCALE GENOMIC DNA]</scope>
    <source>
        <strain evidence="2 3">17-2</strain>
    </source>
</reference>
<protein>
    <submittedName>
        <fullName evidence="2">Uncharacterized protein</fullName>
    </submittedName>
</protein>
<evidence type="ECO:0000313" key="2">
    <source>
        <dbReference type="EMBL" id="BAR96439.1"/>
    </source>
</evidence>
<dbReference type="AlphaFoldDB" id="A0AAD1F7P7"/>
<dbReference type="Proteomes" id="UP000067008">
    <property type="component" value="Chromosome 2"/>
</dbReference>
<feature type="transmembrane region" description="Helical" evidence="1">
    <location>
        <begin position="76"/>
        <end position="98"/>
    </location>
</feature>
<accession>A0AAD1F7P7</accession>
<feature type="transmembrane region" description="Helical" evidence="1">
    <location>
        <begin position="104"/>
        <end position="121"/>
    </location>
</feature>
<evidence type="ECO:0000256" key="1">
    <source>
        <dbReference type="SAM" id="Phobius"/>
    </source>
</evidence>
<dbReference type="Pfam" id="PF17642">
    <property type="entry name" value="TssD"/>
    <property type="match status" value="1"/>
</dbReference>
<keyword evidence="1" id="KW-0472">Membrane</keyword>
<evidence type="ECO:0000313" key="3">
    <source>
        <dbReference type="Proteomes" id="UP000067008"/>
    </source>
</evidence>
<proteinExistence type="predicted"/>
<organism evidence="2 3">
    <name type="scientific">Prevotella intermedia</name>
    <dbReference type="NCBI Taxonomy" id="28131"/>
    <lineage>
        <taxon>Bacteria</taxon>
        <taxon>Pseudomonadati</taxon>
        <taxon>Bacteroidota</taxon>
        <taxon>Bacteroidia</taxon>
        <taxon>Bacteroidales</taxon>
        <taxon>Prevotellaceae</taxon>
        <taxon>Prevotella</taxon>
    </lineage>
</organism>
<dbReference type="EMBL" id="AP014925">
    <property type="protein sequence ID" value="BAR96439.1"/>
    <property type="molecule type" value="Genomic_DNA"/>
</dbReference>
<name>A0AAD1F7P7_PREIN</name>
<dbReference type="GO" id="GO:0033104">
    <property type="term" value="C:type VI protein secretion system complex"/>
    <property type="evidence" value="ECO:0007669"/>
    <property type="project" value="InterPro"/>
</dbReference>
<gene>
    <name evidence="2" type="ORF">PI172_1711</name>
</gene>
<keyword evidence="1" id="KW-0812">Transmembrane</keyword>
<sequence>MLLKQLIISVMQNLCFYIVKAAVLHGKSVGFASQKSRFRNTKLQLPLFDRKYLYRINHILLSELSNKNKIVSLVRYYNPCILNILSFLYFIFLIGRILLSSENFIRFSLFFIFYFSVSLFFRKKRLFLQKHQNRSPISTIALLTLNGHNYDIRLLNQSFGLLVGWNGFPKHSLAGDGQLRILMDTPADNFILELMMKTEENPIAEGQLEIYDGTDDIPFRCIKFSKAYITEFRETFDVMNGGKMTTYVQISPMEMTINKRLDIERRLFWLWNRTPQKPMQMQEVVADSDVHINDAYWINPNGEKCREFPIGEAVKLYLVLGNYNVGQTIQFDFEQETDEGICCASCSGRTDDKGMVIIEDFELTKKE</sequence>
<keyword evidence="1" id="KW-1133">Transmembrane helix</keyword>